<keyword evidence="4 6" id="KW-1133">Transmembrane helix</keyword>
<feature type="transmembrane region" description="Helical" evidence="6">
    <location>
        <begin position="236"/>
        <end position="258"/>
    </location>
</feature>
<dbReference type="OrthoDB" id="9809785at2"/>
<dbReference type="RefSeq" id="WP_079537709.1">
    <property type="nucleotide sequence ID" value="NZ_LT670844.1"/>
</dbReference>
<feature type="transmembrane region" description="Helical" evidence="6">
    <location>
        <begin position="114"/>
        <end position="137"/>
    </location>
</feature>
<evidence type="ECO:0000313" key="7">
    <source>
        <dbReference type="EMBL" id="SHJ83527.1"/>
    </source>
</evidence>
<evidence type="ECO:0000256" key="2">
    <source>
        <dbReference type="ARBA" id="ARBA00022475"/>
    </source>
</evidence>
<dbReference type="EMBL" id="LT670844">
    <property type="protein sequence ID" value="SHJ83527.1"/>
    <property type="molecule type" value="Genomic_DNA"/>
</dbReference>
<evidence type="ECO:0000256" key="5">
    <source>
        <dbReference type="ARBA" id="ARBA00023136"/>
    </source>
</evidence>
<evidence type="ECO:0000256" key="3">
    <source>
        <dbReference type="ARBA" id="ARBA00022692"/>
    </source>
</evidence>
<proteinExistence type="predicted"/>
<feature type="transmembrane region" description="Helical" evidence="6">
    <location>
        <begin position="149"/>
        <end position="168"/>
    </location>
</feature>
<evidence type="ECO:0000313" key="8">
    <source>
        <dbReference type="Proteomes" id="UP000189935"/>
    </source>
</evidence>
<dbReference type="Proteomes" id="UP000189935">
    <property type="component" value="Chromosome I"/>
</dbReference>
<organism evidence="7 8">
    <name type="scientific">Bradyrhizobium lablabi</name>
    <dbReference type="NCBI Taxonomy" id="722472"/>
    <lineage>
        <taxon>Bacteria</taxon>
        <taxon>Pseudomonadati</taxon>
        <taxon>Pseudomonadota</taxon>
        <taxon>Alphaproteobacteria</taxon>
        <taxon>Hyphomicrobiales</taxon>
        <taxon>Nitrobacteraceae</taxon>
        <taxon>Bradyrhizobium</taxon>
    </lineage>
</organism>
<evidence type="ECO:0000256" key="4">
    <source>
        <dbReference type="ARBA" id="ARBA00022989"/>
    </source>
</evidence>
<feature type="transmembrane region" description="Helical" evidence="6">
    <location>
        <begin position="62"/>
        <end position="79"/>
    </location>
</feature>
<dbReference type="Pfam" id="PF02653">
    <property type="entry name" value="BPD_transp_2"/>
    <property type="match status" value="1"/>
</dbReference>
<protein>
    <submittedName>
        <fullName evidence="7">Simple sugar transport system permease protein</fullName>
    </submittedName>
</protein>
<keyword evidence="5 6" id="KW-0472">Membrane</keyword>
<feature type="transmembrane region" description="Helical" evidence="6">
    <location>
        <begin position="91"/>
        <end position="108"/>
    </location>
</feature>
<feature type="transmembrane region" description="Helical" evidence="6">
    <location>
        <begin position="318"/>
        <end position="336"/>
    </location>
</feature>
<keyword evidence="7" id="KW-0813">Transport</keyword>
<accession>A0A1M6MJ91</accession>
<keyword evidence="7" id="KW-0762">Sugar transport</keyword>
<dbReference type="AlphaFoldDB" id="A0A1M6MJ91"/>
<dbReference type="GO" id="GO:0005886">
    <property type="term" value="C:plasma membrane"/>
    <property type="evidence" value="ECO:0007669"/>
    <property type="project" value="UniProtKB-SubCell"/>
</dbReference>
<evidence type="ECO:0000256" key="1">
    <source>
        <dbReference type="ARBA" id="ARBA00004651"/>
    </source>
</evidence>
<keyword evidence="3 6" id="KW-0812">Transmembrane</keyword>
<gene>
    <name evidence="7" type="ORF">SAMN05444159_1637</name>
</gene>
<keyword evidence="2" id="KW-1003">Cell membrane</keyword>
<dbReference type="CDD" id="cd06580">
    <property type="entry name" value="TM_PBP1_transp_TpRbsC_like"/>
    <property type="match status" value="1"/>
</dbReference>
<dbReference type="InterPro" id="IPR001851">
    <property type="entry name" value="ABC_transp_permease"/>
</dbReference>
<evidence type="ECO:0000256" key="6">
    <source>
        <dbReference type="SAM" id="Phobius"/>
    </source>
</evidence>
<comment type="subcellular location">
    <subcellularLocation>
        <location evidence="1">Cell membrane</location>
        <topology evidence="1">Multi-pass membrane protein</topology>
    </subcellularLocation>
</comment>
<name>A0A1M6MJ91_9BRAD</name>
<feature type="transmembrane region" description="Helical" evidence="6">
    <location>
        <begin position="278"/>
        <end position="306"/>
    </location>
</feature>
<dbReference type="PANTHER" id="PTHR47089">
    <property type="entry name" value="ABC TRANSPORTER, PERMEASE PROTEIN"/>
    <property type="match status" value="1"/>
</dbReference>
<feature type="transmembrane region" description="Helical" evidence="6">
    <location>
        <begin position="21"/>
        <end position="42"/>
    </location>
</feature>
<reference evidence="7 8" key="1">
    <citation type="submission" date="2016-11" db="EMBL/GenBank/DDBJ databases">
        <authorList>
            <person name="Jaros S."/>
            <person name="Januszkiewicz K."/>
            <person name="Wedrychowicz H."/>
        </authorList>
    </citation>
    <scope>NUCLEOTIDE SEQUENCE [LARGE SCALE GENOMIC DNA]</scope>
    <source>
        <strain evidence="7 8">GAS499</strain>
    </source>
</reference>
<sequence>MQRSAALCLETALAAASRFALIALIAFGAFAALLAAAGMNPIKAYLDTILYVFGNAYGFSELLVRMIPLLLTALAAALPSRMGLINVGGEGQLYMGALLATAGALALSDQPAFILLPVLTLLGFVGGGLWALIAGALRALRLVNETISTLLLNYIAPMIVSFFIFGPWRDPQSSSYPQSPAFADAARLPSFLHTRINAGLIYALVCLVLYWLLMTRTRWGLEMRAIGGNPEAARQLGLPVFGYILVVMFAAGGVAGLAGMVEVSAIQGRLVSELSPGYGFIGFLVAWLAGTSAGGIVLMAFLFAFISSVGDILQITQGLPFAVVNVLMATILFVVLGRRPAGSLVR</sequence>
<dbReference type="PANTHER" id="PTHR47089:SF1">
    <property type="entry name" value="GUANOSINE ABC TRANSPORTER PERMEASE PROTEIN NUPP"/>
    <property type="match status" value="1"/>
</dbReference>
<dbReference type="GO" id="GO:0022857">
    <property type="term" value="F:transmembrane transporter activity"/>
    <property type="evidence" value="ECO:0007669"/>
    <property type="project" value="InterPro"/>
</dbReference>
<feature type="transmembrane region" description="Helical" evidence="6">
    <location>
        <begin position="196"/>
        <end position="215"/>
    </location>
</feature>